<gene>
    <name evidence="2" type="ORF">SAMN05216201_11197</name>
</gene>
<keyword evidence="2" id="KW-0675">Receptor</keyword>
<dbReference type="PROSITE" id="PS51257">
    <property type="entry name" value="PROKAR_LIPOPROTEIN"/>
    <property type="match status" value="1"/>
</dbReference>
<sequence>MLRPLLIAVLALLLAACSRGPDQATLENDLQQRLHQVFGESVLSIVELQRRGAVNDVNTPEGEKRLVIYFDGTLKVERDQDFGSWDSPGVASLISALGAGPRGLSGIRSGGNRQGDLLEAHGSLIYRQADDDWQVVVPQGFSAPRAPGPSEEGPGTSHELLISAISTALQLSPGATGVREREIISDEVGRSLANIKGRLSRLQKGYPLAGGPEAGQYARFARALESLLKDKGFALVPLSTEGGVANLRMLRRGDVVLALSQSDAAHYASNGTGPFAEEGPYASLRALSSLYPEPVHVLVRGGAIRDIAGLRGKRVNLGQPASASRDTALAVLAAHGLKPEDLGDAASLGLAQALEAMRDGRLDGLIQVIGAPADHIRSASEVLDLRLLPLEDQAIRQLAASRPGTFAMQLAQGTYPRQTTPVATLAVSSLLLSDQQFSAAEAEQLVRLLFARDNRWLAAGSIQGEQLSLGNAQRGITIPMHEGAMRALGTAAATPKR</sequence>
<accession>A0A1H7A3G7</accession>
<feature type="signal peptide" evidence="1">
    <location>
        <begin position="1"/>
        <end position="24"/>
    </location>
</feature>
<dbReference type="Gene3D" id="3.40.190.10">
    <property type="entry name" value="Periplasmic binding protein-like II"/>
    <property type="match status" value="2"/>
</dbReference>
<feature type="chain" id="PRO_5017176619" evidence="1">
    <location>
        <begin position="25"/>
        <end position="497"/>
    </location>
</feature>
<protein>
    <submittedName>
        <fullName evidence="2">TRAP transporter solute receptor, TAXI family</fullName>
    </submittedName>
</protein>
<dbReference type="EMBL" id="FNZE01000011">
    <property type="protein sequence ID" value="SEJ58447.1"/>
    <property type="molecule type" value="Genomic_DNA"/>
</dbReference>
<dbReference type="Pfam" id="PF16868">
    <property type="entry name" value="NMT1_3"/>
    <property type="match status" value="1"/>
</dbReference>
<dbReference type="InterPro" id="IPR011852">
    <property type="entry name" value="TRAP_TAXI"/>
</dbReference>
<name>A0A1H7A3G7_9PSED</name>
<evidence type="ECO:0000313" key="3">
    <source>
        <dbReference type="Proteomes" id="UP000242930"/>
    </source>
</evidence>
<dbReference type="OrthoDB" id="9776669at2"/>
<reference evidence="3" key="1">
    <citation type="submission" date="2016-10" db="EMBL/GenBank/DDBJ databases">
        <authorList>
            <person name="Varghese N."/>
            <person name="Submissions S."/>
        </authorList>
    </citation>
    <scope>NUCLEOTIDE SEQUENCE [LARGE SCALE GENOMIC DNA]</scope>
    <source>
        <strain evidence="3">LMG 25967</strain>
    </source>
</reference>
<dbReference type="RefSeq" id="WP_090312064.1">
    <property type="nucleotide sequence ID" value="NZ_FNZE01000011.1"/>
</dbReference>
<evidence type="ECO:0000313" key="2">
    <source>
        <dbReference type="EMBL" id="SEJ58447.1"/>
    </source>
</evidence>
<keyword evidence="1" id="KW-0732">Signal</keyword>
<dbReference type="STRING" id="915471.SAMN05216201_11197"/>
<proteinExistence type="predicted"/>
<dbReference type="AlphaFoldDB" id="A0A1H7A3G7"/>
<evidence type="ECO:0000256" key="1">
    <source>
        <dbReference type="SAM" id="SignalP"/>
    </source>
</evidence>
<dbReference type="Proteomes" id="UP000242930">
    <property type="component" value="Unassembled WGS sequence"/>
</dbReference>
<dbReference type="CDD" id="cd13520">
    <property type="entry name" value="PBP2_TAXI_TRAP"/>
    <property type="match status" value="1"/>
</dbReference>
<keyword evidence="3" id="KW-1185">Reference proteome</keyword>
<dbReference type="PANTHER" id="PTHR42941">
    <property type="entry name" value="SLL1037 PROTEIN"/>
    <property type="match status" value="1"/>
</dbReference>
<dbReference type="SUPFAM" id="SSF53850">
    <property type="entry name" value="Periplasmic binding protein-like II"/>
    <property type="match status" value="1"/>
</dbReference>
<organism evidence="2 3">
    <name type="scientific">Pseudomonas linyingensis</name>
    <dbReference type="NCBI Taxonomy" id="915471"/>
    <lineage>
        <taxon>Bacteria</taxon>
        <taxon>Pseudomonadati</taxon>
        <taxon>Pseudomonadota</taxon>
        <taxon>Gammaproteobacteria</taxon>
        <taxon>Pseudomonadales</taxon>
        <taxon>Pseudomonadaceae</taxon>
        <taxon>Pseudomonas</taxon>
    </lineage>
</organism>
<dbReference type="PANTHER" id="PTHR42941:SF1">
    <property type="entry name" value="SLL1037 PROTEIN"/>
    <property type="match status" value="1"/>
</dbReference>
<dbReference type="NCBIfam" id="TIGR02122">
    <property type="entry name" value="TRAP_TAXI"/>
    <property type="match status" value="1"/>
</dbReference>